<dbReference type="EC" id="5.3.1.1" evidence="9 10"/>
<dbReference type="PANTHER" id="PTHR21139">
    <property type="entry name" value="TRIOSEPHOSPHATE ISOMERASE"/>
    <property type="match status" value="1"/>
</dbReference>
<name>A0A437QXU8_9PROT</name>
<keyword evidence="8 9" id="KW-0413">Isomerase</keyword>
<dbReference type="GO" id="GO:0006094">
    <property type="term" value="P:gluconeogenesis"/>
    <property type="evidence" value="ECO:0007669"/>
    <property type="project" value="UniProtKB-UniRule"/>
</dbReference>
<gene>
    <name evidence="9" type="primary">tpiA</name>
    <name evidence="11" type="ORF">EOI86_08920</name>
</gene>
<comment type="pathway">
    <text evidence="9 10">Carbohydrate biosynthesis; gluconeogenesis.</text>
</comment>
<comment type="pathway">
    <text evidence="3">Carbohydrate metabolism; erythritol degradation.</text>
</comment>
<comment type="catalytic activity">
    <reaction evidence="9 10">
        <text>D-glyceraldehyde 3-phosphate = dihydroxyacetone phosphate</text>
        <dbReference type="Rhea" id="RHEA:18585"/>
        <dbReference type="ChEBI" id="CHEBI:57642"/>
        <dbReference type="ChEBI" id="CHEBI:59776"/>
        <dbReference type="EC" id="5.3.1.1"/>
    </reaction>
</comment>
<comment type="catalytic activity">
    <reaction evidence="1">
        <text>L-erythrulose 1-phosphate = D-erythrulose 4-phosphate</text>
        <dbReference type="Rhea" id="RHEA:49588"/>
        <dbReference type="ChEBI" id="CHEBI:58002"/>
        <dbReference type="ChEBI" id="CHEBI:90796"/>
        <dbReference type="EC" id="5.3.1.33"/>
    </reaction>
</comment>
<dbReference type="FunFam" id="3.20.20.70:FF:000016">
    <property type="entry name" value="Triosephosphate isomerase"/>
    <property type="match status" value="1"/>
</dbReference>
<dbReference type="GO" id="GO:0005829">
    <property type="term" value="C:cytosol"/>
    <property type="evidence" value="ECO:0007669"/>
    <property type="project" value="TreeGrafter"/>
</dbReference>
<dbReference type="InterPro" id="IPR022896">
    <property type="entry name" value="TrioseP_Isoase_bac/euk"/>
</dbReference>
<dbReference type="UniPathway" id="UPA00138"/>
<evidence type="ECO:0000256" key="5">
    <source>
        <dbReference type="ARBA" id="ARBA00022432"/>
    </source>
</evidence>
<comment type="subunit">
    <text evidence="9 10">Homodimer.</text>
</comment>
<reference evidence="12" key="1">
    <citation type="submission" date="2019-01" db="EMBL/GenBank/DDBJ databases">
        <title>Gri0909 isolated from a small marine red alga.</title>
        <authorList>
            <person name="Kim J."/>
            <person name="Jeong S.E."/>
            <person name="Jeon C.O."/>
        </authorList>
    </citation>
    <scope>NUCLEOTIDE SEQUENCE [LARGE SCALE GENOMIC DNA]</scope>
    <source>
        <strain evidence="12">Gri0909</strain>
    </source>
</reference>
<dbReference type="GO" id="GO:0006096">
    <property type="term" value="P:glycolytic process"/>
    <property type="evidence" value="ECO:0007669"/>
    <property type="project" value="UniProtKB-UniRule"/>
</dbReference>
<keyword evidence="12" id="KW-1185">Reference proteome</keyword>
<comment type="pathway">
    <text evidence="2 9 10">Carbohydrate degradation; glycolysis; D-glyceraldehyde 3-phosphate from glycerone phosphate: step 1/1.</text>
</comment>
<comment type="similarity">
    <text evidence="4 9 10">Belongs to the triosephosphate isomerase family.</text>
</comment>
<evidence type="ECO:0000313" key="12">
    <source>
        <dbReference type="Proteomes" id="UP000287447"/>
    </source>
</evidence>
<comment type="subcellular location">
    <subcellularLocation>
        <location evidence="9 10">Cytoplasm</location>
    </subcellularLocation>
</comment>
<dbReference type="Gene3D" id="3.20.20.70">
    <property type="entry name" value="Aldolase class I"/>
    <property type="match status" value="1"/>
</dbReference>
<organism evidence="11 12">
    <name type="scientific">Hwanghaeella grinnelliae</name>
    <dbReference type="NCBI Taxonomy" id="2500179"/>
    <lineage>
        <taxon>Bacteria</taxon>
        <taxon>Pseudomonadati</taxon>
        <taxon>Pseudomonadota</taxon>
        <taxon>Alphaproteobacteria</taxon>
        <taxon>Rhodospirillales</taxon>
        <taxon>Rhodospirillaceae</taxon>
        <taxon>Hwanghaeella</taxon>
    </lineage>
</organism>
<sequence length="256" mass="26657">MTMARDRRFLIAGNWKMNGLLQDGVDLAKAVAAGSDGRKAELLVCPPATLIKPIVDAIGGAAVAVGGQDCHYEDSGAFTGDISPTMLKDLGCGYVILGHSERRAYHGESDAEVKAKAEAAHDAGLVAIICVGETEAQRDANETLTVISTQLYGSVPEAATPDNTVIAYEPVWAIGTGRTATPEQAQDVHDHIRTYGMATFGPDNWDGVRILYGGSMKPGNAGELLSQPDVDGGLIGGASLKADDFLGIADAADSLM</sequence>
<evidence type="ECO:0000256" key="6">
    <source>
        <dbReference type="ARBA" id="ARBA00022490"/>
    </source>
</evidence>
<feature type="binding site" evidence="9">
    <location>
        <begin position="236"/>
        <end position="237"/>
    </location>
    <ligand>
        <name>substrate</name>
    </ligand>
</feature>
<dbReference type="InterPro" id="IPR013785">
    <property type="entry name" value="Aldolase_TIM"/>
</dbReference>
<keyword evidence="6 9" id="KW-0963">Cytoplasm</keyword>
<dbReference type="SUPFAM" id="SSF51351">
    <property type="entry name" value="Triosephosphate isomerase (TIM)"/>
    <property type="match status" value="1"/>
</dbReference>
<protein>
    <recommendedName>
        <fullName evidence="9 10">Triosephosphate isomerase</fullName>
        <shortName evidence="9">TIM</shortName>
        <shortName evidence="9">TPI</shortName>
        <ecNumber evidence="9 10">5.3.1.1</ecNumber>
    </recommendedName>
    <alternativeName>
        <fullName evidence="9">Triose-phosphate isomerase</fullName>
    </alternativeName>
</protein>
<evidence type="ECO:0000256" key="8">
    <source>
        <dbReference type="ARBA" id="ARBA00023235"/>
    </source>
</evidence>
<dbReference type="GO" id="GO:0004807">
    <property type="term" value="F:triose-phosphate isomerase activity"/>
    <property type="evidence" value="ECO:0007669"/>
    <property type="project" value="UniProtKB-UniRule"/>
</dbReference>
<feature type="binding site" evidence="9">
    <location>
        <position position="215"/>
    </location>
    <ligand>
        <name>substrate</name>
    </ligand>
</feature>
<accession>A0A437QXU8</accession>
<dbReference type="PROSITE" id="PS51440">
    <property type="entry name" value="TIM_2"/>
    <property type="match status" value="1"/>
</dbReference>
<comment type="caution">
    <text evidence="11">The sequence shown here is derived from an EMBL/GenBank/DDBJ whole genome shotgun (WGS) entry which is preliminary data.</text>
</comment>
<dbReference type="CDD" id="cd00311">
    <property type="entry name" value="TIM"/>
    <property type="match status" value="1"/>
</dbReference>
<evidence type="ECO:0000256" key="2">
    <source>
        <dbReference type="ARBA" id="ARBA00004680"/>
    </source>
</evidence>
<dbReference type="GO" id="GO:0046166">
    <property type="term" value="P:glyceraldehyde-3-phosphate biosynthetic process"/>
    <property type="evidence" value="ECO:0007669"/>
    <property type="project" value="TreeGrafter"/>
</dbReference>
<feature type="binding site" evidence="9">
    <location>
        <begin position="14"/>
        <end position="16"/>
    </location>
    <ligand>
        <name>substrate</name>
    </ligand>
</feature>
<dbReference type="InterPro" id="IPR000652">
    <property type="entry name" value="Triosephosphate_isomerase"/>
</dbReference>
<dbReference type="AlphaFoldDB" id="A0A437QXU8"/>
<proteinExistence type="inferred from homology"/>
<dbReference type="OrthoDB" id="9809429at2"/>
<evidence type="ECO:0000313" key="11">
    <source>
        <dbReference type="EMBL" id="RVU39344.1"/>
    </source>
</evidence>
<evidence type="ECO:0000256" key="1">
    <source>
        <dbReference type="ARBA" id="ARBA00000148"/>
    </source>
</evidence>
<feature type="active site" description="Proton acceptor" evidence="9">
    <location>
        <position position="169"/>
    </location>
</feature>
<dbReference type="UniPathway" id="UPA00109">
    <property type="reaction ID" value="UER00189"/>
</dbReference>
<evidence type="ECO:0000256" key="9">
    <source>
        <dbReference type="HAMAP-Rule" id="MF_00147"/>
    </source>
</evidence>
<dbReference type="PANTHER" id="PTHR21139:SF42">
    <property type="entry name" value="TRIOSEPHOSPHATE ISOMERASE"/>
    <property type="match status" value="1"/>
</dbReference>
<keyword evidence="7 9" id="KW-0324">Glycolysis</keyword>
<dbReference type="UniPathway" id="UPA01066"/>
<dbReference type="GO" id="GO:0019563">
    <property type="term" value="P:glycerol catabolic process"/>
    <property type="evidence" value="ECO:0007669"/>
    <property type="project" value="TreeGrafter"/>
</dbReference>
<dbReference type="Proteomes" id="UP000287447">
    <property type="component" value="Unassembled WGS sequence"/>
</dbReference>
<evidence type="ECO:0000256" key="7">
    <source>
        <dbReference type="ARBA" id="ARBA00023152"/>
    </source>
</evidence>
<dbReference type="InterPro" id="IPR020861">
    <property type="entry name" value="Triosephosphate_isomerase_AS"/>
</dbReference>
<comment type="function">
    <text evidence="9">Involved in the gluconeogenesis. Catalyzes stereospecifically the conversion of dihydroxyacetone phosphate (DHAP) to D-glyceraldehyde-3-phosphate (G3P).</text>
</comment>
<evidence type="ECO:0000256" key="3">
    <source>
        <dbReference type="ARBA" id="ARBA00004939"/>
    </source>
</evidence>
<dbReference type="HAMAP" id="MF_00147_B">
    <property type="entry name" value="TIM_B"/>
    <property type="match status" value="1"/>
</dbReference>
<dbReference type="PROSITE" id="PS00171">
    <property type="entry name" value="TIM_1"/>
    <property type="match status" value="1"/>
</dbReference>
<evidence type="ECO:0000256" key="10">
    <source>
        <dbReference type="RuleBase" id="RU363013"/>
    </source>
</evidence>
<feature type="binding site" evidence="9">
    <location>
        <position position="175"/>
    </location>
    <ligand>
        <name>substrate</name>
    </ligand>
</feature>
<dbReference type="InterPro" id="IPR035990">
    <property type="entry name" value="TIM_sf"/>
</dbReference>
<evidence type="ECO:0000256" key="4">
    <source>
        <dbReference type="ARBA" id="ARBA00007422"/>
    </source>
</evidence>
<feature type="active site" description="Electrophile" evidence="9">
    <location>
        <position position="99"/>
    </location>
</feature>
<dbReference type="NCBIfam" id="TIGR00419">
    <property type="entry name" value="tim"/>
    <property type="match status" value="1"/>
</dbReference>
<dbReference type="Pfam" id="PF00121">
    <property type="entry name" value="TIM"/>
    <property type="match status" value="1"/>
</dbReference>
<dbReference type="EMBL" id="SADE01000001">
    <property type="protein sequence ID" value="RVU39344.1"/>
    <property type="molecule type" value="Genomic_DNA"/>
</dbReference>
<keyword evidence="5 9" id="KW-0312">Gluconeogenesis</keyword>